<dbReference type="AlphaFoldDB" id="A0A8B7Z6S3"/>
<evidence type="ECO:0000313" key="2">
    <source>
        <dbReference type="RefSeq" id="XP_022101343.1"/>
    </source>
</evidence>
<dbReference type="KEGG" id="aplc:110984979"/>
<reference evidence="2" key="1">
    <citation type="submission" date="2025-08" db="UniProtKB">
        <authorList>
            <consortium name="RefSeq"/>
        </authorList>
    </citation>
    <scope>IDENTIFICATION</scope>
</reference>
<dbReference type="RefSeq" id="XP_022101343.1">
    <property type="nucleotide sequence ID" value="XM_022245651.1"/>
</dbReference>
<organism evidence="1 2">
    <name type="scientific">Acanthaster planci</name>
    <name type="common">Crown-of-thorns starfish</name>
    <dbReference type="NCBI Taxonomy" id="133434"/>
    <lineage>
        <taxon>Eukaryota</taxon>
        <taxon>Metazoa</taxon>
        <taxon>Echinodermata</taxon>
        <taxon>Eleutherozoa</taxon>
        <taxon>Asterozoa</taxon>
        <taxon>Asteroidea</taxon>
        <taxon>Valvatacea</taxon>
        <taxon>Valvatida</taxon>
        <taxon>Acanthasteridae</taxon>
        <taxon>Acanthaster</taxon>
    </lineage>
</organism>
<protein>
    <submittedName>
        <fullName evidence="2">Uncharacterized protein LOC110984979 isoform X1</fullName>
    </submittedName>
</protein>
<sequence>MLNVGDFKKNMGRVVITLAIFMAALVLVSGLKCHVCHNFKGDETSTSCCDNPGVSELTLECRPADRNDVTRCSKTEGTLTNSGTGFKQQGLLRQCSYFTPDNVPENKCYSGKDALPWLIADAASNEFDGEVCFCDDADRCNGAASLKLLGWQLGVLVTATMLWNI</sequence>
<dbReference type="GeneID" id="110984979"/>
<evidence type="ECO:0000313" key="1">
    <source>
        <dbReference type="Proteomes" id="UP000694845"/>
    </source>
</evidence>
<keyword evidence="1" id="KW-1185">Reference proteome</keyword>
<gene>
    <name evidence="2" type="primary">LOC110984979</name>
</gene>
<accession>A0A8B7Z6S3</accession>
<name>A0A8B7Z6S3_ACAPL</name>
<dbReference type="Proteomes" id="UP000694845">
    <property type="component" value="Unplaced"/>
</dbReference>
<proteinExistence type="predicted"/>